<feature type="coiled-coil region" evidence="1">
    <location>
        <begin position="39"/>
        <end position="72"/>
    </location>
</feature>
<dbReference type="HOGENOM" id="CLU_1865117_0_0_1"/>
<dbReference type="RefSeq" id="XP_013261825.1">
    <property type="nucleotide sequence ID" value="XM_013406371.1"/>
</dbReference>
<dbReference type="VEuPathDB" id="FungiDB:A1O9_04079"/>
<reference evidence="2 3" key="1">
    <citation type="submission" date="2013-03" db="EMBL/GenBank/DDBJ databases">
        <title>The Genome Sequence of Exophiala aquamarina CBS 119918.</title>
        <authorList>
            <consortium name="The Broad Institute Genomics Platform"/>
            <person name="Cuomo C."/>
            <person name="de Hoog S."/>
            <person name="Gorbushina A."/>
            <person name="Walker B."/>
            <person name="Young S.K."/>
            <person name="Zeng Q."/>
            <person name="Gargeya S."/>
            <person name="Fitzgerald M."/>
            <person name="Haas B."/>
            <person name="Abouelleil A."/>
            <person name="Allen A.W."/>
            <person name="Alvarado L."/>
            <person name="Arachchi H.M."/>
            <person name="Berlin A.M."/>
            <person name="Chapman S.B."/>
            <person name="Gainer-Dewar J."/>
            <person name="Goldberg J."/>
            <person name="Griggs A."/>
            <person name="Gujja S."/>
            <person name="Hansen M."/>
            <person name="Howarth C."/>
            <person name="Imamovic A."/>
            <person name="Ireland A."/>
            <person name="Larimer J."/>
            <person name="McCowan C."/>
            <person name="Murphy C."/>
            <person name="Pearson M."/>
            <person name="Poon T.W."/>
            <person name="Priest M."/>
            <person name="Roberts A."/>
            <person name="Saif S."/>
            <person name="Shea T."/>
            <person name="Sisk P."/>
            <person name="Sykes S."/>
            <person name="Wortman J."/>
            <person name="Nusbaum C."/>
            <person name="Birren B."/>
        </authorList>
    </citation>
    <scope>NUCLEOTIDE SEQUENCE [LARGE SCALE GENOMIC DNA]</scope>
    <source>
        <strain evidence="2 3">CBS 119918</strain>
    </source>
</reference>
<organism evidence="2 3">
    <name type="scientific">Exophiala aquamarina CBS 119918</name>
    <dbReference type="NCBI Taxonomy" id="1182545"/>
    <lineage>
        <taxon>Eukaryota</taxon>
        <taxon>Fungi</taxon>
        <taxon>Dikarya</taxon>
        <taxon>Ascomycota</taxon>
        <taxon>Pezizomycotina</taxon>
        <taxon>Eurotiomycetes</taxon>
        <taxon>Chaetothyriomycetidae</taxon>
        <taxon>Chaetothyriales</taxon>
        <taxon>Herpotrichiellaceae</taxon>
        <taxon>Exophiala</taxon>
    </lineage>
</organism>
<protein>
    <submittedName>
        <fullName evidence="2">Uncharacterized protein</fullName>
    </submittedName>
</protein>
<gene>
    <name evidence="2" type="ORF">A1O9_04079</name>
</gene>
<dbReference type="GeneID" id="25279012"/>
<comment type="caution">
    <text evidence="2">The sequence shown here is derived from an EMBL/GenBank/DDBJ whole genome shotgun (WGS) entry which is preliminary data.</text>
</comment>
<keyword evidence="3" id="KW-1185">Reference proteome</keyword>
<accession>A0A072PUN5</accession>
<evidence type="ECO:0000313" key="2">
    <source>
        <dbReference type="EMBL" id="KEF59235.1"/>
    </source>
</evidence>
<dbReference type="AlphaFoldDB" id="A0A072PUN5"/>
<keyword evidence="1" id="KW-0175">Coiled coil</keyword>
<evidence type="ECO:0000313" key="3">
    <source>
        <dbReference type="Proteomes" id="UP000027920"/>
    </source>
</evidence>
<proteinExistence type="predicted"/>
<name>A0A072PUN5_9EURO</name>
<dbReference type="EMBL" id="AMGV01000003">
    <property type="protein sequence ID" value="KEF59235.1"/>
    <property type="molecule type" value="Genomic_DNA"/>
</dbReference>
<dbReference type="Proteomes" id="UP000027920">
    <property type="component" value="Unassembled WGS sequence"/>
</dbReference>
<sequence>MRYIKDRSKFDKAVQSIPGLSTTEAEGEHCIKTFIGWDNDKIRSRGRRLEEEAAKEREQEAIEARIERERERQPILQRHHEYAKGHRVLASSLKLQDLAGSCVVRCDEIMKNWTPSEVMTLDIAAPKLHWTSALWRA</sequence>
<evidence type="ECO:0000256" key="1">
    <source>
        <dbReference type="SAM" id="Coils"/>
    </source>
</evidence>